<feature type="domain" description="AAR2 N-terminal" evidence="4">
    <location>
        <begin position="2"/>
        <end position="147"/>
    </location>
</feature>
<feature type="chain" id="PRO_5046813612" description="AAR2 protein" evidence="2">
    <location>
        <begin position="17"/>
        <end position="415"/>
    </location>
</feature>
<dbReference type="Gene3D" id="2.60.34.20">
    <property type="match status" value="1"/>
</dbReference>
<evidence type="ECO:0000256" key="2">
    <source>
        <dbReference type="SAM" id="SignalP"/>
    </source>
</evidence>
<accession>A0ABR4MVN7</accession>
<dbReference type="Proteomes" id="UP001527925">
    <property type="component" value="Unassembled WGS sequence"/>
</dbReference>
<dbReference type="EMBL" id="JADGIZ020000121">
    <property type="protein sequence ID" value="KAL2911336.1"/>
    <property type="molecule type" value="Genomic_DNA"/>
</dbReference>
<keyword evidence="6" id="KW-1185">Reference proteome</keyword>
<dbReference type="InterPro" id="IPR033647">
    <property type="entry name" value="Aar2_N"/>
</dbReference>
<comment type="similarity">
    <text evidence="1">Belongs to the AAR2 family.</text>
</comment>
<dbReference type="InterPro" id="IPR033648">
    <property type="entry name" value="AAR2_C"/>
</dbReference>
<dbReference type="CDD" id="cd13777">
    <property type="entry name" value="Aar2_N"/>
    <property type="match status" value="1"/>
</dbReference>
<organism evidence="5 6">
    <name type="scientific">Polyrhizophydium stewartii</name>
    <dbReference type="NCBI Taxonomy" id="2732419"/>
    <lineage>
        <taxon>Eukaryota</taxon>
        <taxon>Fungi</taxon>
        <taxon>Fungi incertae sedis</taxon>
        <taxon>Chytridiomycota</taxon>
        <taxon>Chytridiomycota incertae sedis</taxon>
        <taxon>Chytridiomycetes</taxon>
        <taxon>Rhizophydiales</taxon>
        <taxon>Rhizophydiales incertae sedis</taxon>
        <taxon>Polyrhizophydium</taxon>
    </lineage>
</organism>
<dbReference type="InterPro" id="IPR038516">
    <property type="entry name" value="AAR2_N_sf"/>
</dbReference>
<comment type="caution">
    <text evidence="5">The sequence shown here is derived from an EMBL/GenBank/DDBJ whole genome shotgun (WGS) entry which is preliminary data.</text>
</comment>
<feature type="domain" description="AAR2 C-terminal" evidence="3">
    <location>
        <begin position="194"/>
        <end position="351"/>
    </location>
</feature>
<evidence type="ECO:0000256" key="1">
    <source>
        <dbReference type="ARBA" id="ARBA00006281"/>
    </source>
</evidence>
<dbReference type="InterPro" id="IPR038514">
    <property type="entry name" value="AAR2_C_sf"/>
</dbReference>
<evidence type="ECO:0008006" key="7">
    <source>
        <dbReference type="Google" id="ProtNLM"/>
    </source>
</evidence>
<evidence type="ECO:0000259" key="4">
    <source>
        <dbReference type="Pfam" id="PF20981"/>
    </source>
</evidence>
<evidence type="ECO:0000313" key="5">
    <source>
        <dbReference type="EMBL" id="KAL2911336.1"/>
    </source>
</evidence>
<evidence type="ECO:0000259" key="3">
    <source>
        <dbReference type="Pfam" id="PF05282"/>
    </source>
</evidence>
<feature type="signal peptide" evidence="2">
    <location>
        <begin position="1"/>
        <end position="16"/>
    </location>
</feature>
<dbReference type="Pfam" id="PF05282">
    <property type="entry name" value="AAR2"/>
    <property type="match status" value="1"/>
</dbReference>
<name>A0ABR4MVN7_9FUNG</name>
<protein>
    <recommendedName>
        <fullName evidence="7">AAR2 protein</fullName>
    </recommendedName>
</protein>
<dbReference type="Gene3D" id="1.25.40.550">
    <property type="entry name" value="Aar2, C-terminal domain-like"/>
    <property type="match status" value="1"/>
</dbReference>
<dbReference type="InterPro" id="IPR007946">
    <property type="entry name" value="AAR2"/>
</dbReference>
<sequence length="415" mass="45095">MSTLLLLGVPAGAVVGIDCSVWRAGPHVRGIAAVPPGVHFVHCTAGALRAGFVVSTGHDQLLVWRWDADAEVLVPDVDPSQLERYRASWPEFEPFLAPYPLDGDTDPAIAADPAAGADHAAAPRGQYAKWQRLTSHISPAVLARILPPSGAVSAMTSISHFSDIPASASRTAGSVLARSLVPGELESNADRIRFSPIDLKRSFPPGATGAQLTKFSLDKSFLLESAISGPYGGDETLLLGEFQLAFVIFLIGQVYDGFEQWKTMVQLVYLSSDALRTRTAFFSAFTVDQLRIQLEECPSDFFHDSLASGSFLHTAIKRFAENMRESDASLAPALVLASGRLTDFLFERFNWVAVPRISTLDDSDSDDADLDGDGIPRADYRIRSTFACRNEGGVVDDIEDEEDDEYRPVIVYDVE</sequence>
<keyword evidence="2" id="KW-0732">Signal</keyword>
<dbReference type="PANTHER" id="PTHR12689:SF4">
    <property type="entry name" value="PROTEIN AAR2 HOMOLOG"/>
    <property type="match status" value="1"/>
</dbReference>
<dbReference type="CDD" id="cd13778">
    <property type="entry name" value="Aar2_C"/>
    <property type="match status" value="1"/>
</dbReference>
<gene>
    <name evidence="5" type="ORF">HK105_209200</name>
</gene>
<proteinExistence type="inferred from homology"/>
<reference evidence="5 6" key="1">
    <citation type="submission" date="2023-09" db="EMBL/GenBank/DDBJ databases">
        <title>Pangenome analysis of Batrachochytrium dendrobatidis and related Chytrids.</title>
        <authorList>
            <person name="Yacoub M.N."/>
            <person name="Stajich J.E."/>
            <person name="James T.Y."/>
        </authorList>
    </citation>
    <scope>NUCLEOTIDE SEQUENCE [LARGE SCALE GENOMIC DNA]</scope>
    <source>
        <strain evidence="5 6">JEL0888</strain>
    </source>
</reference>
<dbReference type="PANTHER" id="PTHR12689">
    <property type="entry name" value="A1 CISTRON SPLICING FACTOR AAR2-RELATED"/>
    <property type="match status" value="1"/>
</dbReference>
<dbReference type="Pfam" id="PF20981">
    <property type="entry name" value="AAR2_1st"/>
    <property type="match status" value="1"/>
</dbReference>
<evidence type="ECO:0000313" key="6">
    <source>
        <dbReference type="Proteomes" id="UP001527925"/>
    </source>
</evidence>